<feature type="compositionally biased region" description="Basic residues" evidence="1">
    <location>
        <begin position="183"/>
        <end position="206"/>
    </location>
</feature>
<organism evidence="2 3">
    <name type="scientific">Alsobacter soli</name>
    <dbReference type="NCBI Taxonomy" id="2109933"/>
    <lineage>
        <taxon>Bacteria</taxon>
        <taxon>Pseudomonadati</taxon>
        <taxon>Pseudomonadota</taxon>
        <taxon>Alphaproteobacteria</taxon>
        <taxon>Hyphomicrobiales</taxon>
        <taxon>Alsobacteraceae</taxon>
        <taxon>Alsobacter</taxon>
    </lineage>
</organism>
<evidence type="ECO:0000256" key="1">
    <source>
        <dbReference type="SAM" id="MobiDB-lite"/>
    </source>
</evidence>
<evidence type="ECO:0000313" key="3">
    <source>
        <dbReference type="Proteomes" id="UP000239772"/>
    </source>
</evidence>
<comment type="caution">
    <text evidence="2">The sequence shown here is derived from an EMBL/GenBank/DDBJ whole genome shotgun (WGS) entry which is preliminary data.</text>
</comment>
<feature type="region of interest" description="Disordered" evidence="1">
    <location>
        <begin position="175"/>
        <end position="206"/>
    </location>
</feature>
<dbReference type="EMBL" id="PVZS01000002">
    <property type="protein sequence ID" value="PSC06700.1"/>
    <property type="molecule type" value="Genomic_DNA"/>
</dbReference>
<accession>A0A2T1HYN0</accession>
<reference evidence="3" key="1">
    <citation type="submission" date="2018-03" db="EMBL/GenBank/DDBJ databases">
        <authorList>
            <person name="Sun L."/>
            <person name="Liu H."/>
            <person name="Chen W."/>
            <person name="Huang K."/>
            <person name="Liu W."/>
            <person name="Gao X."/>
        </authorList>
    </citation>
    <scope>NUCLEOTIDE SEQUENCE [LARGE SCALE GENOMIC DNA]</scope>
    <source>
        <strain evidence="3">SH9</strain>
    </source>
</reference>
<gene>
    <name evidence="2" type="ORF">SLNSH_02565</name>
</gene>
<sequence length="206" mass="21510">MDGRDKPGHDSPSLLPCEAKQSRGLPQRQPASSPGLLRRCAPRGGGIGSRSGGKTACLGQWSMQRHGYRGDAVDEGVSGAAGLVERGEALLQAAAARAGEDHSAEQGCDGEERQRRVPGQQASDHAEEHEAAEPGGSAGDDDELAGALGGGGVQLHLILEAGDLVARRGEAHGGAWVAGMSKPSHRRSPARRQRAHRHLRRGPSRK</sequence>
<feature type="compositionally biased region" description="Basic and acidic residues" evidence="1">
    <location>
        <begin position="98"/>
        <end position="115"/>
    </location>
</feature>
<dbReference type="Proteomes" id="UP000239772">
    <property type="component" value="Unassembled WGS sequence"/>
</dbReference>
<name>A0A2T1HYN0_9HYPH</name>
<evidence type="ECO:0000313" key="2">
    <source>
        <dbReference type="EMBL" id="PSC06700.1"/>
    </source>
</evidence>
<dbReference type="AlphaFoldDB" id="A0A2T1HYN0"/>
<proteinExistence type="predicted"/>
<protein>
    <submittedName>
        <fullName evidence="2">Uncharacterized protein</fullName>
    </submittedName>
</protein>
<feature type="region of interest" description="Disordered" evidence="1">
    <location>
        <begin position="1"/>
        <end position="56"/>
    </location>
</feature>
<keyword evidence="3" id="KW-1185">Reference proteome</keyword>
<feature type="region of interest" description="Disordered" evidence="1">
    <location>
        <begin position="93"/>
        <end position="149"/>
    </location>
</feature>